<keyword evidence="13" id="KW-1185">Reference proteome</keyword>
<evidence type="ECO:0000256" key="11">
    <source>
        <dbReference type="SAM" id="Phobius"/>
    </source>
</evidence>
<feature type="transmembrane region" description="Helical" evidence="11">
    <location>
        <begin position="192"/>
        <end position="214"/>
    </location>
</feature>
<name>A0A2Y9TDG8_PHYMC</name>
<accession>A0A2Y9TDG8</accession>
<dbReference type="PANTHER" id="PTHR26453">
    <property type="entry name" value="OLFACTORY RECEPTOR"/>
    <property type="match status" value="1"/>
</dbReference>
<protein>
    <submittedName>
        <fullName evidence="14">Olfactory receptor 2A2-like</fullName>
    </submittedName>
</protein>
<proteinExistence type="predicted"/>
<evidence type="ECO:0000256" key="7">
    <source>
        <dbReference type="ARBA" id="ARBA00022989"/>
    </source>
</evidence>
<dbReference type="PRINTS" id="PR00245">
    <property type="entry name" value="OLFACTORYR"/>
</dbReference>
<comment type="subcellular location">
    <subcellularLocation>
        <location evidence="2">Cell membrane</location>
        <topology evidence="2">Multi-pass membrane protein</topology>
    </subcellularLocation>
</comment>
<keyword evidence="4" id="KW-0716">Sensory transduction</keyword>
<dbReference type="SUPFAM" id="SSF81321">
    <property type="entry name" value="Family A G protein-coupled receptor-like"/>
    <property type="match status" value="1"/>
</dbReference>
<evidence type="ECO:0000313" key="14">
    <source>
        <dbReference type="RefSeq" id="XP_023986870.1"/>
    </source>
</evidence>
<gene>
    <name evidence="14" type="primary">LOC102986136</name>
</gene>
<feature type="transmembrane region" description="Helical" evidence="11">
    <location>
        <begin position="13"/>
        <end position="36"/>
    </location>
</feature>
<evidence type="ECO:0000313" key="13">
    <source>
        <dbReference type="Proteomes" id="UP000248484"/>
    </source>
</evidence>
<evidence type="ECO:0000256" key="3">
    <source>
        <dbReference type="ARBA" id="ARBA00022475"/>
    </source>
</evidence>
<keyword evidence="7 11" id="KW-1133">Transmembrane helix</keyword>
<evidence type="ECO:0000256" key="1">
    <source>
        <dbReference type="ARBA" id="ARBA00003929"/>
    </source>
</evidence>
<dbReference type="GeneID" id="102986136"/>
<evidence type="ECO:0000256" key="4">
    <source>
        <dbReference type="ARBA" id="ARBA00022606"/>
    </source>
</evidence>
<evidence type="ECO:0000256" key="2">
    <source>
        <dbReference type="ARBA" id="ARBA00004651"/>
    </source>
</evidence>
<dbReference type="InParanoid" id="A0A2Y9TDG8"/>
<keyword evidence="10" id="KW-0807">Transducer</keyword>
<dbReference type="InterPro" id="IPR017452">
    <property type="entry name" value="GPCR_Rhodpsn_7TM"/>
</dbReference>
<reference evidence="14" key="1">
    <citation type="submission" date="2025-08" db="UniProtKB">
        <authorList>
            <consortium name="RefSeq"/>
        </authorList>
    </citation>
    <scope>IDENTIFICATION</scope>
    <source>
        <tissue evidence="14">Muscle</tissue>
    </source>
</reference>
<dbReference type="AlphaFoldDB" id="A0A2Y9TDG8"/>
<evidence type="ECO:0000256" key="8">
    <source>
        <dbReference type="ARBA" id="ARBA00023040"/>
    </source>
</evidence>
<comment type="function">
    <text evidence="1">Putative odorant or sperm cell receptor.</text>
</comment>
<feature type="transmembrane region" description="Helical" evidence="11">
    <location>
        <begin position="86"/>
        <end position="108"/>
    </location>
</feature>
<evidence type="ECO:0000259" key="12">
    <source>
        <dbReference type="PROSITE" id="PS50262"/>
    </source>
</evidence>
<keyword evidence="9 11" id="KW-0472">Membrane</keyword>
<dbReference type="FunFam" id="1.20.1070.10:FF:000008">
    <property type="entry name" value="Olfactory receptor"/>
    <property type="match status" value="1"/>
</dbReference>
<dbReference type="PRINTS" id="PR00237">
    <property type="entry name" value="GPCRRHODOPSN"/>
</dbReference>
<dbReference type="RefSeq" id="XP_023986870.1">
    <property type="nucleotide sequence ID" value="XM_024131102.1"/>
</dbReference>
<sequence>MLVGFQLSEELELLLFGIFSLLYAFNLLANGMILGLISLDPRLHSPMYYFLSHLAITDISYTSSNLPSLLENLLKHKNIVSCFSCTIQMLLILSFGSIECLILLVMSYDKSVAVCHPLQYTVIMNWRLCRVLAITSWACGFSLALVQVILLLRLPFCGPQEVNHFLCDIRSVLKLACGDTGINEMFLFADGVFILVAPLSLMLVSYVHILWAILKIQSKEGRKKAFSTCSSHLCVVGFYFGIAVIVYLVPGNSR</sequence>
<evidence type="ECO:0000256" key="10">
    <source>
        <dbReference type="ARBA" id="ARBA00023224"/>
    </source>
</evidence>
<dbReference type="GO" id="GO:0005886">
    <property type="term" value="C:plasma membrane"/>
    <property type="evidence" value="ECO:0007669"/>
    <property type="project" value="UniProtKB-SubCell"/>
</dbReference>
<keyword evidence="3" id="KW-1003">Cell membrane</keyword>
<dbReference type="Proteomes" id="UP000248484">
    <property type="component" value="Chromosome 5"/>
</dbReference>
<evidence type="ECO:0000256" key="9">
    <source>
        <dbReference type="ARBA" id="ARBA00023136"/>
    </source>
</evidence>
<dbReference type="PROSITE" id="PS50262">
    <property type="entry name" value="G_PROTEIN_RECEP_F1_2"/>
    <property type="match status" value="1"/>
</dbReference>
<dbReference type="Pfam" id="PF13853">
    <property type="entry name" value="7tm_4"/>
    <property type="match status" value="1"/>
</dbReference>
<dbReference type="Gene3D" id="1.20.1070.10">
    <property type="entry name" value="Rhodopsin 7-helix transmembrane proteins"/>
    <property type="match status" value="1"/>
</dbReference>
<dbReference type="InterPro" id="IPR000725">
    <property type="entry name" value="Olfact_rcpt"/>
</dbReference>
<keyword evidence="5 11" id="KW-0812">Transmembrane</keyword>
<organism evidence="13 14">
    <name type="scientific">Physeter macrocephalus</name>
    <name type="common">Sperm whale</name>
    <name type="synonym">Physeter catodon</name>
    <dbReference type="NCBI Taxonomy" id="9755"/>
    <lineage>
        <taxon>Eukaryota</taxon>
        <taxon>Metazoa</taxon>
        <taxon>Chordata</taxon>
        <taxon>Craniata</taxon>
        <taxon>Vertebrata</taxon>
        <taxon>Euteleostomi</taxon>
        <taxon>Mammalia</taxon>
        <taxon>Eutheria</taxon>
        <taxon>Laurasiatheria</taxon>
        <taxon>Artiodactyla</taxon>
        <taxon>Whippomorpha</taxon>
        <taxon>Cetacea</taxon>
        <taxon>Odontoceti</taxon>
        <taxon>Physeteridae</taxon>
        <taxon>Physeter</taxon>
    </lineage>
</organism>
<evidence type="ECO:0000256" key="5">
    <source>
        <dbReference type="ARBA" id="ARBA00022692"/>
    </source>
</evidence>
<dbReference type="GO" id="GO:0004930">
    <property type="term" value="F:G protein-coupled receptor activity"/>
    <property type="evidence" value="ECO:0007669"/>
    <property type="project" value="UniProtKB-KW"/>
</dbReference>
<evidence type="ECO:0000256" key="6">
    <source>
        <dbReference type="ARBA" id="ARBA00022725"/>
    </source>
</evidence>
<keyword evidence="6" id="KW-0552">Olfaction</keyword>
<dbReference type="STRING" id="9755.ENSPCTP00005000323"/>
<feature type="domain" description="G-protein coupled receptors family 1 profile" evidence="12">
    <location>
        <begin position="29"/>
        <end position="254"/>
    </location>
</feature>
<keyword evidence="8" id="KW-0297">G-protein coupled receptor</keyword>
<dbReference type="InterPro" id="IPR000276">
    <property type="entry name" value="GPCR_Rhodpsn"/>
</dbReference>
<feature type="transmembrane region" description="Helical" evidence="11">
    <location>
        <begin position="226"/>
        <end position="249"/>
    </location>
</feature>
<feature type="transmembrane region" description="Helical" evidence="11">
    <location>
        <begin position="128"/>
        <end position="152"/>
    </location>
</feature>
<dbReference type="OrthoDB" id="6147321at2759"/>
<dbReference type="KEGG" id="pcad:102986136"/>
<dbReference type="GO" id="GO:0004984">
    <property type="term" value="F:olfactory receptor activity"/>
    <property type="evidence" value="ECO:0007669"/>
    <property type="project" value="InterPro"/>
</dbReference>
<keyword evidence="8" id="KW-0675">Receptor</keyword>